<dbReference type="Gene3D" id="2.60.40.2700">
    <property type="match status" value="2"/>
</dbReference>
<dbReference type="EMBL" id="BAABKG010000005">
    <property type="protein sequence ID" value="GAA5154538.1"/>
    <property type="molecule type" value="Genomic_DNA"/>
</dbReference>
<protein>
    <recommendedName>
        <fullName evidence="2">Peptidase C51 domain-containing protein</fullName>
    </recommendedName>
</protein>
<organism evidence="3 4">
    <name type="scientific">Nocardioides marinquilinus</name>
    <dbReference type="NCBI Taxonomy" id="1210400"/>
    <lineage>
        <taxon>Bacteria</taxon>
        <taxon>Bacillati</taxon>
        <taxon>Actinomycetota</taxon>
        <taxon>Actinomycetes</taxon>
        <taxon>Propionibacteriales</taxon>
        <taxon>Nocardioidaceae</taxon>
        <taxon>Nocardioides</taxon>
    </lineage>
</organism>
<dbReference type="InterPro" id="IPR007921">
    <property type="entry name" value="CHAP_dom"/>
</dbReference>
<reference evidence="4" key="1">
    <citation type="journal article" date="2019" name="Int. J. Syst. Evol. Microbiol.">
        <title>The Global Catalogue of Microorganisms (GCM) 10K type strain sequencing project: providing services to taxonomists for standard genome sequencing and annotation.</title>
        <authorList>
            <consortium name="The Broad Institute Genomics Platform"/>
            <consortium name="The Broad Institute Genome Sequencing Center for Infectious Disease"/>
            <person name="Wu L."/>
            <person name="Ma J."/>
        </authorList>
    </citation>
    <scope>NUCLEOTIDE SEQUENCE [LARGE SCALE GENOMIC DNA]</scope>
    <source>
        <strain evidence="4">JCM 18459</strain>
    </source>
</reference>
<gene>
    <name evidence="3" type="ORF">GCM10023340_38250</name>
</gene>
<evidence type="ECO:0000313" key="4">
    <source>
        <dbReference type="Proteomes" id="UP001500221"/>
    </source>
</evidence>
<dbReference type="PROSITE" id="PS50911">
    <property type="entry name" value="CHAP"/>
    <property type="match status" value="1"/>
</dbReference>
<proteinExistence type="predicted"/>
<comment type="caution">
    <text evidence="3">The sequence shown here is derived from an EMBL/GenBank/DDBJ whole genome shotgun (WGS) entry which is preliminary data.</text>
</comment>
<dbReference type="Pfam" id="PF05257">
    <property type="entry name" value="CHAP"/>
    <property type="match status" value="1"/>
</dbReference>
<sequence>MVRVSPHTSPSHPPSTAVAGAPARRAGRVRRAARGLAVGTVTALAAATLVVAPSSTDPAEASSVYLCTGYTGCKDKGYSDAGYGARSGQMYWRMYAGHNCTNYVAYRMIQAGMSTERPWDGSGMAYNWGYAMSRITDQKPAVGAVAWWDRGVVGAGSSGHVAYVEQVVSATEIVISEDSWSGDFHWRRIYKDGPGWPTGFVHFVDKPVKPVIEVVTAPKIAGTPQVGVPLRAYQARFKPAADHAFQWFAGATRIEGATAATYTPTAADRGKRIRVRDLATRDGHTGTTGESLPTEPVTTGEFARVAPPTVSGLLHRGQTLTAVPGTFSPAPESVAWRWKIGGVWQKDRGGPTLTLTGADVGKRVQLLQVSRRDGFRKIIGASGRVGPVVEGAVAETTPFTASGTPRLGETLSFSGAFTPAGASASYTWWRDGVPIPGTDAPTYRVTQDDVGHAISVNVVVTRPRWQQLVRTADFGTVTTPTRLRTYAGGRKRAAEVRVRVVAPGLRAPSGTVTISVGDHRVTRPLEAGRALVVLEGLGVGTRWVRIGYSGDGVAEARSQVRKVVVKQ</sequence>
<dbReference type="SUPFAM" id="SSF54001">
    <property type="entry name" value="Cysteine proteinases"/>
    <property type="match status" value="1"/>
</dbReference>
<keyword evidence="4" id="KW-1185">Reference proteome</keyword>
<evidence type="ECO:0000256" key="1">
    <source>
        <dbReference type="SAM" id="MobiDB-lite"/>
    </source>
</evidence>
<name>A0ABP9PZA3_9ACTN</name>
<feature type="domain" description="Peptidase C51" evidence="2">
    <location>
        <begin position="75"/>
        <end position="205"/>
    </location>
</feature>
<dbReference type="InterPro" id="IPR038765">
    <property type="entry name" value="Papain-like_cys_pep_sf"/>
</dbReference>
<evidence type="ECO:0000313" key="3">
    <source>
        <dbReference type="EMBL" id="GAA5154538.1"/>
    </source>
</evidence>
<dbReference type="Proteomes" id="UP001500221">
    <property type="component" value="Unassembled WGS sequence"/>
</dbReference>
<accession>A0ABP9PZA3</accession>
<evidence type="ECO:0000259" key="2">
    <source>
        <dbReference type="PROSITE" id="PS50911"/>
    </source>
</evidence>
<feature type="region of interest" description="Disordered" evidence="1">
    <location>
        <begin position="1"/>
        <end position="24"/>
    </location>
</feature>
<dbReference type="Gene3D" id="3.90.1720.10">
    <property type="entry name" value="endopeptidase domain like (from Nostoc punctiforme)"/>
    <property type="match status" value="1"/>
</dbReference>